<evidence type="ECO:0000256" key="3">
    <source>
        <dbReference type="ARBA" id="ARBA00007188"/>
    </source>
</evidence>
<dbReference type="InterPro" id="IPR041190">
    <property type="entry name" value="Midasin_AAA_lid_5"/>
</dbReference>
<evidence type="ECO:0000256" key="1">
    <source>
        <dbReference type="ARBA" id="ARBA00004604"/>
    </source>
</evidence>
<feature type="compositionally biased region" description="Basic and acidic residues" evidence="12">
    <location>
        <begin position="5513"/>
        <end position="5523"/>
    </location>
</feature>
<feature type="compositionally biased region" description="Basic and acidic residues" evidence="12">
    <location>
        <begin position="5683"/>
        <end position="5717"/>
    </location>
</feature>
<dbReference type="SUPFAM" id="SSF52540">
    <property type="entry name" value="P-loop containing nucleoside triphosphate hydrolases"/>
    <property type="match status" value="7"/>
</dbReference>
<dbReference type="SMART" id="SM01258">
    <property type="entry name" value="KRBA1"/>
    <property type="match status" value="1"/>
</dbReference>
<dbReference type="GO" id="GO:0005524">
    <property type="term" value="F:ATP binding"/>
    <property type="evidence" value="ECO:0007669"/>
    <property type="project" value="UniProtKB-KW"/>
</dbReference>
<reference evidence="14 15" key="1">
    <citation type="journal article" date="2013" name="Nat. Commun.">
        <title>Genome analysis reveals insights into physiology and longevity of the Brandt's bat Myotis brandtii.</title>
        <authorList>
            <person name="Seim I."/>
            <person name="Fang X."/>
            <person name="Xiong Z."/>
            <person name="Lobanov A.V."/>
            <person name="Huang Z."/>
            <person name="Ma S."/>
            <person name="Feng Y."/>
            <person name="Turanov A.A."/>
            <person name="Zhu Y."/>
            <person name="Lenz T.L."/>
            <person name="Gerashchenko M.V."/>
            <person name="Fan D."/>
            <person name="Hee Yim S."/>
            <person name="Yao X."/>
            <person name="Jordan D."/>
            <person name="Xiong Y."/>
            <person name="Ma Y."/>
            <person name="Lyapunov A.N."/>
            <person name="Chen G."/>
            <person name="Kulakova O.I."/>
            <person name="Sun Y."/>
            <person name="Lee S.G."/>
            <person name="Bronson R.T."/>
            <person name="Moskalev A.A."/>
            <person name="Sunyaev S.R."/>
            <person name="Zhang G."/>
            <person name="Krogh A."/>
            <person name="Wang J."/>
            <person name="Gladyshev V.N."/>
        </authorList>
    </citation>
    <scope>NUCLEOTIDE SEQUENCE [LARGE SCALE GENOMIC DNA]</scope>
</reference>
<dbReference type="SUPFAM" id="SSF53300">
    <property type="entry name" value="vWA-like"/>
    <property type="match status" value="1"/>
</dbReference>
<dbReference type="GO" id="GO:0000027">
    <property type="term" value="P:ribosomal large subunit assembly"/>
    <property type="evidence" value="ECO:0007669"/>
    <property type="project" value="TreeGrafter"/>
</dbReference>
<feature type="region of interest" description="Disordered" evidence="12">
    <location>
        <begin position="3927"/>
        <end position="3952"/>
    </location>
</feature>
<evidence type="ECO:0000313" key="15">
    <source>
        <dbReference type="Proteomes" id="UP000052978"/>
    </source>
</evidence>
<dbReference type="FunFam" id="3.40.50.300:FF:001887">
    <property type="entry name" value="Midasin"/>
    <property type="match status" value="1"/>
</dbReference>
<dbReference type="InterPro" id="IPR011704">
    <property type="entry name" value="ATPase_dyneun-rel_AAA"/>
</dbReference>
<dbReference type="InterPro" id="IPR040848">
    <property type="entry name" value="AAA_lid_7"/>
</dbReference>
<feature type="compositionally biased region" description="Acidic residues" evidence="12">
    <location>
        <begin position="5195"/>
        <end position="5211"/>
    </location>
</feature>
<feature type="compositionally biased region" description="Low complexity" evidence="12">
    <location>
        <begin position="5382"/>
        <end position="5394"/>
    </location>
</feature>
<evidence type="ECO:0000256" key="10">
    <source>
        <dbReference type="ARBA" id="ARBA00078835"/>
    </source>
</evidence>
<feature type="compositionally biased region" description="Acidic residues" evidence="12">
    <location>
        <begin position="5639"/>
        <end position="5655"/>
    </location>
</feature>
<dbReference type="FunFam" id="3.40.50.300:FF:000582">
    <property type="entry name" value="Midasin"/>
    <property type="match status" value="1"/>
</dbReference>
<dbReference type="InterPro" id="IPR027417">
    <property type="entry name" value="P-loop_NTPase"/>
</dbReference>
<keyword evidence="7" id="KW-0143">Chaperone</keyword>
<dbReference type="PANTHER" id="PTHR48103">
    <property type="entry name" value="MIDASIN-RELATED"/>
    <property type="match status" value="1"/>
</dbReference>
<accession>S7PSE7</accession>
<evidence type="ECO:0000259" key="13">
    <source>
        <dbReference type="PROSITE" id="PS50234"/>
    </source>
</evidence>
<dbReference type="FunFam" id="3.40.50.300:FF:000919">
    <property type="entry name" value="Midasin"/>
    <property type="match status" value="1"/>
</dbReference>
<feature type="compositionally biased region" description="Acidic residues" evidence="12">
    <location>
        <begin position="5328"/>
        <end position="5339"/>
    </location>
</feature>
<comment type="subcellular location">
    <subcellularLocation>
        <location evidence="1">Nucleus</location>
        <location evidence="1">Nucleolus</location>
    </subcellularLocation>
    <subcellularLocation>
        <location evidence="2">Nucleus</location>
        <location evidence="2">Nucleoplasm</location>
    </subcellularLocation>
</comment>
<dbReference type="Gene3D" id="3.40.50.300">
    <property type="entry name" value="P-loop containing nucleotide triphosphate hydrolases"/>
    <property type="match status" value="8"/>
</dbReference>
<dbReference type="FunFam" id="3.40.50.300:FF:000142">
    <property type="entry name" value="Midasin"/>
    <property type="match status" value="1"/>
</dbReference>
<dbReference type="InterPro" id="IPR029317">
    <property type="entry name" value="KRBA1_rpt"/>
</dbReference>
<dbReference type="InterPro" id="IPR002035">
    <property type="entry name" value="VWF_A"/>
</dbReference>
<dbReference type="GO" id="GO:0005730">
    <property type="term" value="C:nucleolus"/>
    <property type="evidence" value="ECO:0007669"/>
    <property type="project" value="UniProtKB-SubCell"/>
</dbReference>
<dbReference type="Gene3D" id="3.40.50.410">
    <property type="entry name" value="von Willebrand factor, type A domain"/>
    <property type="match status" value="1"/>
</dbReference>
<dbReference type="PROSITE" id="PS50234">
    <property type="entry name" value="VWFA"/>
    <property type="match status" value="1"/>
</dbReference>
<gene>
    <name evidence="14" type="ORF">D623_10023880</name>
</gene>
<feature type="compositionally biased region" description="Basic and acidic residues" evidence="12">
    <location>
        <begin position="5360"/>
        <end position="5377"/>
    </location>
</feature>
<feature type="region of interest" description="Disordered" evidence="12">
    <location>
        <begin position="3982"/>
        <end position="4002"/>
    </location>
</feature>
<dbReference type="GO" id="GO:0016887">
    <property type="term" value="F:ATP hydrolysis activity"/>
    <property type="evidence" value="ECO:0007669"/>
    <property type="project" value="InterPro"/>
</dbReference>
<protein>
    <recommendedName>
        <fullName evidence="4">Midasin</fullName>
    </recommendedName>
    <alternativeName>
        <fullName evidence="10 11">Dynein-related AAA-ATPase MDN1</fullName>
    </alternativeName>
    <alternativeName>
        <fullName evidence="9">MIDAS-containing protein</fullName>
    </alternativeName>
</protein>
<evidence type="ECO:0000256" key="2">
    <source>
        <dbReference type="ARBA" id="ARBA00004642"/>
    </source>
</evidence>
<feature type="region of interest" description="Disordered" evidence="12">
    <location>
        <begin position="4420"/>
        <end position="4442"/>
    </location>
</feature>
<dbReference type="SMART" id="SM00382">
    <property type="entry name" value="AAA"/>
    <property type="match status" value="6"/>
</dbReference>
<dbReference type="Pfam" id="PF17867">
    <property type="entry name" value="AAA_lid_7"/>
    <property type="match status" value="3"/>
</dbReference>
<dbReference type="InterPro" id="IPR048617">
    <property type="entry name" value="MDN1_AAA_lid_4"/>
</dbReference>
<proteinExistence type="inferred from homology"/>
<feature type="compositionally biased region" description="Basic and acidic residues" evidence="12">
    <location>
        <begin position="5265"/>
        <end position="5287"/>
    </location>
</feature>
<keyword evidence="15" id="KW-1185">Reference proteome</keyword>
<dbReference type="FunFam" id="3.40.50.410:FF:000028">
    <property type="entry name" value="Midasin"/>
    <property type="match status" value="1"/>
</dbReference>
<dbReference type="GO" id="GO:0000055">
    <property type="term" value="P:ribosomal large subunit export from nucleus"/>
    <property type="evidence" value="ECO:0007669"/>
    <property type="project" value="TreeGrafter"/>
</dbReference>
<feature type="compositionally biased region" description="Basic and acidic residues" evidence="12">
    <location>
        <begin position="5224"/>
        <end position="5234"/>
    </location>
</feature>
<comment type="similarity">
    <text evidence="3">Belongs to the midasin family.</text>
</comment>
<evidence type="ECO:0000256" key="9">
    <source>
        <dbReference type="ARBA" id="ARBA00077000"/>
    </source>
</evidence>
<dbReference type="FunFam" id="3.40.50.300:FF:000956">
    <property type="entry name" value="Midasin"/>
    <property type="match status" value="1"/>
</dbReference>
<organism evidence="14 15">
    <name type="scientific">Myotis brandtii</name>
    <name type="common">Brandt's bat</name>
    <dbReference type="NCBI Taxonomy" id="109478"/>
    <lineage>
        <taxon>Eukaryota</taxon>
        <taxon>Metazoa</taxon>
        <taxon>Chordata</taxon>
        <taxon>Craniata</taxon>
        <taxon>Vertebrata</taxon>
        <taxon>Euteleostomi</taxon>
        <taxon>Mammalia</taxon>
        <taxon>Eutheria</taxon>
        <taxon>Laurasiatheria</taxon>
        <taxon>Chiroptera</taxon>
        <taxon>Yangochiroptera</taxon>
        <taxon>Vespertilionidae</taxon>
        <taxon>Myotis</taxon>
    </lineage>
</organism>
<dbReference type="CDD" id="cd01460">
    <property type="entry name" value="vWA_midasin"/>
    <property type="match status" value="1"/>
</dbReference>
<feature type="compositionally biased region" description="Basic and acidic residues" evidence="12">
    <location>
        <begin position="5156"/>
        <end position="5178"/>
    </location>
</feature>
<dbReference type="SMART" id="SM00327">
    <property type="entry name" value="VWA"/>
    <property type="match status" value="1"/>
</dbReference>
<evidence type="ECO:0000256" key="4">
    <source>
        <dbReference type="ARBA" id="ARBA00017143"/>
    </source>
</evidence>
<evidence type="ECO:0000256" key="11">
    <source>
        <dbReference type="ARBA" id="ARBA00080517"/>
    </source>
</evidence>
<keyword evidence="6" id="KW-0067">ATP-binding</keyword>
<evidence type="ECO:0000313" key="14">
    <source>
        <dbReference type="EMBL" id="EPQ11372.1"/>
    </source>
</evidence>
<name>S7PSE7_MYOBR</name>
<feature type="region of interest" description="Disordered" evidence="12">
    <location>
        <begin position="2277"/>
        <end position="2296"/>
    </location>
</feature>
<dbReference type="CDD" id="cd00009">
    <property type="entry name" value="AAA"/>
    <property type="match status" value="2"/>
</dbReference>
<dbReference type="FunFam" id="3.40.50.300:FF:004550">
    <property type="entry name" value="Midasin"/>
    <property type="match status" value="1"/>
</dbReference>
<feature type="compositionally biased region" description="Acidic residues" evidence="12">
    <location>
        <begin position="5347"/>
        <end position="5359"/>
    </location>
</feature>
<feature type="compositionally biased region" description="Basic and acidic residues" evidence="12">
    <location>
        <begin position="5581"/>
        <end position="5591"/>
    </location>
</feature>
<feature type="compositionally biased region" description="Acidic residues" evidence="12">
    <location>
        <begin position="5425"/>
        <end position="5437"/>
    </location>
</feature>
<evidence type="ECO:0000256" key="6">
    <source>
        <dbReference type="ARBA" id="ARBA00022840"/>
    </source>
</evidence>
<feature type="compositionally biased region" description="Polar residues" evidence="12">
    <location>
        <begin position="5491"/>
        <end position="5504"/>
    </location>
</feature>
<feature type="compositionally biased region" description="Acidic residues" evidence="12">
    <location>
        <begin position="5467"/>
        <end position="5480"/>
    </location>
</feature>
<dbReference type="EMBL" id="KE163245">
    <property type="protein sequence ID" value="EPQ11372.1"/>
    <property type="molecule type" value="Genomic_DNA"/>
</dbReference>
<dbReference type="PANTHER" id="PTHR48103:SF2">
    <property type="entry name" value="MIDASIN"/>
    <property type="match status" value="1"/>
</dbReference>
<dbReference type="GO" id="GO:0030687">
    <property type="term" value="C:preribosome, large subunit precursor"/>
    <property type="evidence" value="ECO:0007669"/>
    <property type="project" value="TreeGrafter"/>
</dbReference>
<dbReference type="Proteomes" id="UP000052978">
    <property type="component" value="Unassembled WGS sequence"/>
</dbReference>
<feature type="compositionally biased region" description="Acidic residues" evidence="12">
    <location>
        <begin position="5235"/>
        <end position="5248"/>
    </location>
</feature>
<dbReference type="Pfam" id="PF21108">
    <property type="entry name" value="MDN1_4th"/>
    <property type="match status" value="1"/>
</dbReference>
<keyword evidence="8" id="KW-0539">Nucleus</keyword>
<dbReference type="FunFam" id="3.40.50.300:FF:000764">
    <property type="entry name" value="Midasin"/>
    <property type="match status" value="1"/>
</dbReference>
<dbReference type="Pfam" id="PF17865">
    <property type="entry name" value="AAA_lid_5"/>
    <property type="match status" value="1"/>
</dbReference>
<feature type="domain" description="VWFA" evidence="13">
    <location>
        <begin position="5840"/>
        <end position="6039"/>
    </location>
</feature>
<evidence type="ECO:0000256" key="12">
    <source>
        <dbReference type="SAM" id="MobiDB-lite"/>
    </source>
</evidence>
<feature type="region of interest" description="Disordered" evidence="12">
    <location>
        <begin position="5151"/>
        <end position="5719"/>
    </location>
</feature>
<keyword evidence="5" id="KW-0547">Nucleotide-binding</keyword>
<evidence type="ECO:0000256" key="8">
    <source>
        <dbReference type="ARBA" id="ARBA00023242"/>
    </source>
</evidence>
<dbReference type="InterPro" id="IPR036465">
    <property type="entry name" value="vWFA_dom_sf"/>
</dbReference>
<evidence type="ECO:0000256" key="7">
    <source>
        <dbReference type="ARBA" id="ARBA00023186"/>
    </source>
</evidence>
<evidence type="ECO:0000256" key="5">
    <source>
        <dbReference type="ARBA" id="ARBA00022741"/>
    </source>
</evidence>
<dbReference type="eggNOG" id="KOG1808">
    <property type="taxonomic scope" value="Eukaryota"/>
</dbReference>
<dbReference type="InterPro" id="IPR003593">
    <property type="entry name" value="AAA+_ATPase"/>
</dbReference>
<dbReference type="Pfam" id="PF07728">
    <property type="entry name" value="AAA_5"/>
    <property type="match status" value="8"/>
</dbReference>
<feature type="compositionally biased region" description="Basic and acidic residues" evidence="12">
    <location>
        <begin position="5656"/>
        <end position="5671"/>
    </location>
</feature>
<dbReference type="GO" id="GO:0005654">
    <property type="term" value="C:nucleoplasm"/>
    <property type="evidence" value="ECO:0007669"/>
    <property type="project" value="UniProtKB-SubCell"/>
</dbReference>
<sequence length="6052" mass="685023">MAIQEEETNKSVIDLRGNHGSLEAEVHPDHSFQVDWHSVPNAPVYQERGKGLDTVGFSYRLMLSLLPKHVWRQRGDLRSSPHSALCMCECWGAHAHWDVEDLPLLASVSRAGASCCSKGTGGRSRRGQVWTPQDRQCILNTLAQLLLDKDYTILIGRQFRPILLDLLERNAEAIKAGGQVNHDLHERLCVSMSKLIGSHPDVLPFALRYFKDTSPVFQRLFLESSDANPVRYGRRRMKLRDLMEAAYKFLQQEQSVFRELWDWSVCVPLLRSHDTLVRWYTAHCLAVVTCMNEEHKLSFLKKIFNSEELIHFRLRLLEEAQLQDLEKALVLANPEASLWRKEKELQYLQGHLVSADLSSRVTAVCGVVLPGQPPTPGEQASNRSSSHEQELAFRSYVLVESVCKNLQTLAMAVASQNAVLLEGPIGCGKTSLVEHLAAMTGRRKPPELLKVQLGDQTDSKMLLGMYRCTDVPGEFVWQPGTLTQAATKGHWILLEDIDYAPLDVVSVLIPLLENGELLIPGRGDCLKVAPGFQFFATRRLLSCGGNWYRPLSSHATLLDKHWTKIHLDNMDKTELNEVLQNRYPSLLAVTDHLLDIYTQLTGEKHSQSDSSVGCEQVPKEVSEARTENKRLSLEGRELSLRDLLNWCNRIAHSFHSLSSSASLHIFHEALDCFTAMLSKHTSKLKMAEVIGSKLNISKKKVEFFCQLYKPEIVINELDVQVGRVRLLRKQSEAVHIQREKFTFAATRPSSVLIEQLAVCVSKGEPVLLVGETGTGKTSTVQYLAHMTGHRLRVVNMNQQSDTADLLGGYKPVDHKLIWLPLREAFEELFVQTFSKKQNFTFLGHIQTCYRQKRWHDLLRLMQHVHKSAVNKDGKESETGLLLKEKWEAFGLRLDHAQQQMKMTENALLFAFVEGTLAQAVKKGEWILLDEINLAAPETLECLSGLLEGSSGSLVLLDRGDTEPLVRHPDFRLFACMNPATDVGKRNLPPGIRNRFTELYVEELESKEDLQILIVDYLKGLSVSKSTVQGIINFYRDVRKESGRTLVDGTGHRPHYSLRTLCRALRFAASNPCSNIQRSLYEGFCLGFLTQLDRASHPIVQKLICQHIVSGSIKSLLKQPIPEPKGGRLIQVEGYWISMGDKEPTIDETYILTSSVKLNLRDIVRVVSAGTYPVLIQGETSVGKTSLIRWLAAATGNHCVRINNHEHTDIQEYIGCYTSDSSGKLVFKEGVLIDAMRKGYWIILDELNLAPTDVLEALNRLLDDNRELLITETQEVVKAHPRFMLFATQNPPGLYGGRKVLSRAFRNRFVELHFDELPSSELETILHKRCSLPPSYCSKLVRVMLDLQSKRRSSSVFAGKQGFITLRDLFRWAERYRLAEQTKEEYDWLQHLANDGVLIISFRWPHSKRRSSSVFAGKQGFITLRDLFRWAERYRLAEQTKEEYDWLQHLANDGYMLLAGRVRKQEEVDVIQEVLEKHFKKKLCPRSLFSKENVLKLLSKLSTQKSTLESKFSHIVWTESMRRLAVLVGRALKFSEPVLLVGDTGCGKTSICQVFAALANQKLYSVNCHLHMETSDFLGGLRPVRQKPKDKEEIDTSRLFEWHDGPLVLAMKEGSFFLLDEISLADDSVLERLNRCGKTSICQVFAALANQKLYSVNCHLHMETSDFLGGLRPVRQKPKDKEEIDTSRLFEWHDGPLVLAMKEGSFFLLDEISLADDSVLERLNSVLEVEKSLVLAEKGSLEDKENEVELLTAGKKFRILATMNPGGDFGKKELSPALRNRFTEIWCPQSTNREDLKQIISSNLRPGLSLGRIDHKGADIAEVMLDFIDWLTHQEFGRRCVVSIRDILSWVNFMNTMGEEAALKRPETISTVTTFVHAACLVYIDGIGSGVTSSGFGTALLARKECLKFLIKKLSKIVRLTECQKNELKIYDRLKAKEFTGIDNRWGIHPFFIPRGPILHRNNIADYALSAGTTAMNAQRLLRATKLNKPILLEGSPGVGKTSLVGALAKASGNTLVRINLSEQTDITDLFGADLPVEGGKGGEFAWRDGPLLAALKAGHWVVLDELNLASQSVLEGLNACFDHRGEIYIPELGMSFQVQHEKTKIFGCQNPFRQGGGRKGLPRSFLNRFTQVFVDPLTVIDMEFIASTLFPAIDKNIVKKMVAFNNQVFVDPLTVIDMEFIASTLFPAIDKNIVKKMVAFNNQIDHEVTVEKKWGQKGGPWEFNLRDLFRWCQLMLVDQSPGCYDPGQHVFLVYGERMRTREDKEKHYRMVATGWEEQAQRGQDEQEQSAGPGSGSSPAACRFAYYYILRGMLDCRLSDIPQGVPDCERAQARLRDPISARIRAPGLEYLYNRKNIYFARRKGLEVIAIFKDVFSSDSNPYMGTRLFHITPYDVQLGYSVLCRGSYVTPPSRHPLLLLHQSLQSLESIMKCVQMSWMVILVGPASVGKTSLVQLLAQLTGHTLKIMAMNSAMDTTELLGGFEQVDLIRPWRQLLEKVESTVRALLRDSLLVSADDAEVVLRAWSHFLLTYKPKCLGEDGKGVTMEIVNKLEAVLLLMQRLNNKINSYSKAEFAKLVEEFRSFGAKLVQSSSGGSHGTFEWVDSMLVRALKSGDWLLMDNVNFCNPSVLDRLNALLEPGGVLTVSERGMIDGSTPTITPHPNFRLFLSMDPVHGEISRAMRNRGLEIYISGEGDGSIPDDLDLKVLLHSLGLVGDSVCDTLLALHRETQSAFVGSPTSSISTLIQTALLIVQYLQRGLSLDRAFSEACWKAYVRSQHSPANQKLGQALLEKHISSLRAHETWGNSILAVGLWPDSLPSALFAMEDSHLSIVRSDGQILAYCLNRMSMKTSSWARIQPLTLPDLEKIMQSPNPESLKFSSVEVDTLWIDEPEVLAMAVKLLIERATNQDWMLRVKWLYHLAKNIPQGLESIQIHLEASAASLRKFYSNSLSAGISNVIKILQPNITEEFVIPLDPRWNMQALDIIRSSMDFDPQMDQSEQLFALLESIANKTIIYLDREKRIFTEANLASVGGKKLRNSVLRMSFEFHKDPESYQSLPHEIVVNLAAFFELCDALILLWVQSSQGIVSDASVNEILASLRWRDRFWTVADTVKVDAPGLALLALHWHWVLKHLVRQIPQLLMNHEDKYYKEVQTVSEHIQNCLGSPTGGFTGIKKLQKFLGRPFPFKDKLVVECFSQLKTLNKALAIRERMAAMGESVWLEDISRLQVVASEWTLKKSLLQAWGLVLRANILQDTNPDELKNLVNAQCLEVKAKGISLGFLERKPSDASTPSQPDFTSLIQLTRSVQLWPAMEYLAVLWQYKVTADFMTQTCLRRSSKNQQPQIDEEISNHITFCLKHTPVAPQELRGLWSLLHHQKVSTEEITSLWSDLFNSTFMSFWSSTVTTNPEYWLTWSPLTDAQQRERPKSLLDSTLKGPGSLSRAMFSKCCFEVLTSSCRASPWDVSGLPILSSSHVTLGEWVERAQQLRDISSVLWTNMAVPSVAEFRRTDSRLQGLVLCRHLAGLAELLPETLRQEYMHNCEQLLRGDSQAFQHVGQTLGDMAGQELLPKDLLCLLLTSLRLLFGEGEGKRDLPEPARRGSLWVSLGLLQIQTWLPQARFDPAVKREYKLRYAKEELYQLQCEWKTRNLSSELQTGRDLEDEVIINYSHPHIRLLYQRIDQLENLICSLSKKQAFRPQLPAYESLVQEIHHYISSIAKAPAVQDLLTRLLQALQMDGLRSAQVAQNLLKEEASWQQSHHQFRRRLAEEYALYPDSVTPLQASILQMQHGMRLVASEVHSSLHSSVVCADRLDTLVASLLAFPSVGPTFPTYYAHADALCSVKSEEVLRGLGKLTLKRSGGKELEGKSQRPCPTREQLLLNALLYLRSHVLCKGELDQRALQLFRHVCQEIINEWDEQERLAQEKAEQENSLYRYRSRSSQTALSEEEEEEREFRRQFPLHQQEIINEWDEQERLAQEKAEQENSLYRYRSRSSQTALSEEEEEEREFRRQFPLHQQDFADILVEPTLEEKGTSDGQEAAAATDPTLLSPSSMQAVMLIHQQLCLSFARSLWYQQTLPPHEAKHYLSLFLSCYQTGASLVTHFYPLMGVDLNAQLLGSQLLACTLSHNTLFGEATSDLIVKPDGPYDFYQHPNVPEARLFQPVLQGFSEAVIRLLQDWPEHPALVQLMVVMDRIRSFPLSSPISKFLNGLEILLAKAQDWEENASRALSLRKHLDLVSQMIIRWRKLELNCWSMSLDNTMKRHTEKSTKHWFSIYQMLEKHMQEQTEEQEDDKQMTLMLLVSTLQAFIEGSSLGEFHVRLQMLLVFHCHVLLMPQVEGKDSLCSVLWNLYHYYKQFFDRVQAKIVELRSPLEKELKEFVKISKWNDVSFWSIKQSVEKTHRTLFKFMKKFEAVLSEPCQSSLVESDKEEQPDFLPQPTEAATSEASPIQNLNKALRETLLARPAAAQATVPEQCLGAPFPSEGELLYRLPKLTKRMRKMCLTLMKESRLPHLVDGLDQFTGEVISSVRELQSLQVEPSAEKEKQRSEAKHILMQKQRALADLFKHLAKTGLSYRKGLAWARSKNPQEMLHLRPLDLRSALSIVSSTQEADSRLLTEISSSWDGCQKYFYRSLARHARLSAALAAPVKEMGVGSIERCKGFSAHLMKMLIRQRRSLTTLTEQWILLRNLLSCVQEIQGRLTGPLLYPVAFPPQDGVQQWTERLQHLAMQSQILLEQLSWLLQCCPDAASAPSQGDARAQGQSSTLCPEGPELTTGQLSRAVLDFSPSDLSYPSPVPGNQLPSGCRMRKQDQLWQQSTSRLTEMLKTIQTVKADVDRIRQQSCETLFHSWKDFEVCSSGLSCLSQVSAHLQGLESLFILPGMEVEQTDQQIALVESLEYVRGEIGKATDDFTTWKTHLLTSGSQGGNQLLDEGFVEDFAEKMETAIRSILYAIQNLAERNSKKTDENTDQIRPQEEDAGFERLQSGHLTKLLEEDLWADVSTLHVQKIISAISELLERLKSCGEDGTAAKHMFFSQSCCWLVRLLPMLSKYSDLVLFFLTMSLATHRSTAKLLSVLTQVFTELAQKYFKIFSKSKYSTDEIHLREIGIYKLKGFCLPKEFMEDSAGEGATEFHDYEGGGIGEGEGMKDVSDKIENEEQAEDTFQKGQEKDKEDHDSKSDIKGEDNAIEMSEDFDGKMHDGELEEQEEEDEKSDSEGGDLDKQMGDLNGEEADKLDERLWGDDEEEEDEEEEDSKTEETGPGMDEEDCGLVAKDDNLDSGKSNRDKNQHDKKEEAEADDDGQGQDKINEQIDEREYDESEVDPYHGNQETLPEPEALDLPEDLNLDSEDKNSGEDTDQEEGEEENPLEIKEKAMDTEEAGHEAEEINEETGANQNEDQGQQEPEEGSSEDDKGEGVEEMDTGASDQNKDMDQPSEESSEEEELSPEDKDNNAEASEDSAENGVSVDQGLQPQEEKEEGEDSDTEEQVPEATERKEHSSCGQTGVENMQSEQAVELAGAAPEKELGKEEHGSGAADANQAEGHESNVIARLASQKQTRKNTQSFKRKPGQANNERSLGDHNEHVHKRLRTVDMDSHTEQEPSPAQPQAEDAAAFEHIKQGSDPYDAQTYDVASMEQQQSAKDSSKEQEEEEREDIFMDVEEQEELKAVDTEQLKPEEVKSGTTAGSGIDEMETKTVKTEENQDPRTDRSHKETENEKPERSRDSTIHTAHQFLVDTIFQPFLKDVDELRQELERQLERWQPHEPGNPEEEKAAAEMWQSYLILTAPLSQQLCEQLRLILEPTQAAKLKGDYRTGKRLNMRKVIPYIASQFRKDKIWLRRTKPSKRQYQICLAIDDSSSMVDNHTKQLAFESLAVIGNALTLLEVGQIAVCSFGESVKLLHPFHEQFSDYSGSQILRLCKFQQKKTKIAQFLESVASMFAAAQQLSQNISPDAAQLLLVVSDGRGLFLEGKDRVLAAVQAARNANIFVIFVVLDNPSSRDSILDIKVPIFKGPGELPEIRSYMEEFPFPFYIILRDVNALPETLSDALRQWFELVTASDHL</sequence>
<feature type="compositionally biased region" description="Polar residues" evidence="12">
    <location>
        <begin position="5545"/>
        <end position="5555"/>
    </location>
</feature>